<keyword evidence="8" id="KW-0175">Coiled coil</keyword>
<keyword evidence="4 7" id="KW-0267">Excision nuclease</keyword>
<dbReference type="Pfam" id="PF14520">
    <property type="entry name" value="HHH_5"/>
    <property type="match status" value="1"/>
</dbReference>
<keyword evidence="3 7" id="KW-0228">DNA excision</keyword>
<dbReference type="InterPro" id="IPR047296">
    <property type="entry name" value="GIY-YIG_UvrC_Cho"/>
</dbReference>
<comment type="subcellular location">
    <subcellularLocation>
        <location evidence="7">Cytoplasm</location>
    </subcellularLocation>
</comment>
<dbReference type="Pfam" id="PF01541">
    <property type="entry name" value="GIY-YIG"/>
    <property type="match status" value="1"/>
</dbReference>
<dbReference type="NCBIfam" id="TIGR00194">
    <property type="entry name" value="uvrC"/>
    <property type="match status" value="1"/>
</dbReference>
<dbReference type="FunFam" id="3.40.1440.10:FF:000001">
    <property type="entry name" value="UvrABC system protein C"/>
    <property type="match status" value="1"/>
</dbReference>
<evidence type="ECO:0000256" key="1">
    <source>
        <dbReference type="ARBA" id="ARBA00022490"/>
    </source>
</evidence>
<dbReference type="NCBIfam" id="NF001824">
    <property type="entry name" value="PRK00558.1-5"/>
    <property type="match status" value="1"/>
</dbReference>
<evidence type="ECO:0000256" key="4">
    <source>
        <dbReference type="ARBA" id="ARBA00022881"/>
    </source>
</evidence>
<keyword evidence="6 7" id="KW-0742">SOS response</keyword>
<evidence type="ECO:0000256" key="7">
    <source>
        <dbReference type="HAMAP-Rule" id="MF_00203"/>
    </source>
</evidence>
<comment type="caution">
    <text evidence="12">The sequence shown here is derived from an EMBL/GenBank/DDBJ whole genome shotgun (WGS) entry which is preliminary data.</text>
</comment>
<dbReference type="Gene3D" id="3.30.420.340">
    <property type="entry name" value="UvrC, RNAse H endonuclease domain"/>
    <property type="match status" value="1"/>
</dbReference>
<dbReference type="InterPro" id="IPR036876">
    <property type="entry name" value="UVR_dom_sf"/>
</dbReference>
<dbReference type="GO" id="GO:0003677">
    <property type="term" value="F:DNA binding"/>
    <property type="evidence" value="ECO:0007669"/>
    <property type="project" value="UniProtKB-UniRule"/>
</dbReference>
<dbReference type="InterPro" id="IPR001943">
    <property type="entry name" value="UVR_dom"/>
</dbReference>
<dbReference type="RefSeq" id="WP_249280649.1">
    <property type="nucleotide sequence ID" value="NZ_JACRSS010000004.1"/>
</dbReference>
<dbReference type="Pfam" id="PF22920">
    <property type="entry name" value="UvrC_RNaseH"/>
    <property type="match status" value="1"/>
</dbReference>
<protein>
    <recommendedName>
        <fullName evidence="7">UvrABC system protein C</fullName>
        <shortName evidence="7">Protein UvrC</shortName>
    </recommendedName>
    <alternativeName>
        <fullName evidence="7">Excinuclease ABC subunit C</fullName>
    </alternativeName>
</protein>
<comment type="similarity">
    <text evidence="7">Belongs to the UvrC family.</text>
</comment>
<keyword evidence="1 7" id="KW-0963">Cytoplasm</keyword>
<dbReference type="AlphaFoldDB" id="A0A926HWH0"/>
<dbReference type="InterPro" id="IPR050066">
    <property type="entry name" value="UvrABC_protein_C"/>
</dbReference>
<dbReference type="CDD" id="cd10434">
    <property type="entry name" value="GIY-YIG_UvrC_Cho"/>
    <property type="match status" value="1"/>
</dbReference>
<evidence type="ECO:0000259" key="11">
    <source>
        <dbReference type="PROSITE" id="PS50165"/>
    </source>
</evidence>
<dbReference type="Proteomes" id="UP000617951">
    <property type="component" value="Unassembled WGS sequence"/>
</dbReference>
<dbReference type="InterPro" id="IPR004791">
    <property type="entry name" value="UvrC"/>
</dbReference>
<reference evidence="12" key="1">
    <citation type="submission" date="2020-08" db="EMBL/GenBank/DDBJ databases">
        <title>Genome public.</title>
        <authorList>
            <person name="Liu C."/>
            <person name="Sun Q."/>
        </authorList>
    </citation>
    <scope>NUCLEOTIDE SEQUENCE</scope>
    <source>
        <strain evidence="12">NSJ-63</strain>
    </source>
</reference>
<dbReference type="Gene3D" id="3.40.1440.10">
    <property type="entry name" value="GIY-YIG endonuclease"/>
    <property type="match status" value="1"/>
</dbReference>
<dbReference type="Gene3D" id="4.10.860.10">
    <property type="entry name" value="UVR domain"/>
    <property type="match status" value="1"/>
</dbReference>
<dbReference type="SUPFAM" id="SSF82771">
    <property type="entry name" value="GIY-YIG endonuclease"/>
    <property type="match status" value="1"/>
</dbReference>
<dbReference type="Pfam" id="PF02151">
    <property type="entry name" value="UVR"/>
    <property type="match status" value="1"/>
</dbReference>
<evidence type="ECO:0000313" key="12">
    <source>
        <dbReference type="EMBL" id="MBC8539014.1"/>
    </source>
</evidence>
<comment type="function">
    <text evidence="7">The UvrABC repair system catalyzes the recognition and processing of DNA lesions. UvrC both incises the 5' and 3' sides of the lesion. The N-terminal half is responsible for the 3' incision and the C-terminal half is responsible for the 5' incision.</text>
</comment>
<evidence type="ECO:0000256" key="8">
    <source>
        <dbReference type="SAM" id="Coils"/>
    </source>
</evidence>
<evidence type="ECO:0000256" key="3">
    <source>
        <dbReference type="ARBA" id="ARBA00022769"/>
    </source>
</evidence>
<feature type="domain" description="UvrC family homology region profile" evidence="11">
    <location>
        <begin position="261"/>
        <end position="492"/>
    </location>
</feature>
<evidence type="ECO:0000256" key="2">
    <source>
        <dbReference type="ARBA" id="ARBA00022763"/>
    </source>
</evidence>
<evidence type="ECO:0000313" key="13">
    <source>
        <dbReference type="Proteomes" id="UP000617951"/>
    </source>
</evidence>
<dbReference type="SUPFAM" id="SSF47781">
    <property type="entry name" value="RuvA domain 2-like"/>
    <property type="match status" value="1"/>
</dbReference>
<name>A0A926HWH0_9FIRM</name>
<sequence>MERLLNKELEEKIRTLPKDPGVYLMKDREGNVIYVGKARNLSNRVRQYFGALSGKQAKVAAMVQHIHTFDYIIADSEKEALILECNLIKKYQPYYNILLRDDKHFPYVRIDLKQDYPRIEIVRKVERDGAKYFGPYLAAHSIRDLMDAVYKLFPLRSCKKDIQLPPRKNARPCLNYQMGRCAGPCCGLVSKEEYAKTVKEVIDLLSGKYKALEAELKKQMEEAAEKLDFERAASLRDKIVILKKVAERQKAGFPDLNDKDLFAAAMGEREAIVQAFFVRKGKLSEAQRFTMSDGSSEAEVLDSFLKLYYMDKTAIPKKIYVGAELEDTALLEEWLSDIRGSKVEIVRPQRGDNKKLVDMARRNALEALKRKEQSAKRDYERTVGAAKGLGDILGTGYIRRMECYDISNTQGTDSVASMVVFTDGKPDKKEYRRFRIKTVEGANDFASMAEVLTRRLLRGFAATDKEHGFGAVPDLIIVDGGKGQLSSAVSVLESLGLEDMNIVGLAKREEEIFLPGESEPIVLAKNAPELRLITAIRDEAHRFAITYHRALRQNRTLASELDRIAGVGNKRKLLLLEAFGDLEGIRGASVEELSAVKGVDIRTARAVYQYFHE</sequence>
<dbReference type="GO" id="GO:0009432">
    <property type="term" value="P:SOS response"/>
    <property type="evidence" value="ECO:0007669"/>
    <property type="project" value="UniProtKB-UniRule"/>
</dbReference>
<dbReference type="PROSITE" id="PS50151">
    <property type="entry name" value="UVR"/>
    <property type="match status" value="1"/>
</dbReference>
<dbReference type="PANTHER" id="PTHR30562:SF1">
    <property type="entry name" value="UVRABC SYSTEM PROTEIN C"/>
    <property type="match status" value="1"/>
</dbReference>
<dbReference type="HAMAP" id="MF_00203">
    <property type="entry name" value="UvrC"/>
    <property type="match status" value="1"/>
</dbReference>
<dbReference type="InterPro" id="IPR035901">
    <property type="entry name" value="GIY-YIG_endonuc_sf"/>
</dbReference>
<dbReference type="InterPro" id="IPR010994">
    <property type="entry name" value="RuvA_2-like"/>
</dbReference>
<evidence type="ECO:0000256" key="6">
    <source>
        <dbReference type="ARBA" id="ARBA00023236"/>
    </source>
</evidence>
<dbReference type="Gene3D" id="1.10.150.20">
    <property type="entry name" value="5' to 3' exonuclease, C-terminal subdomain"/>
    <property type="match status" value="1"/>
</dbReference>
<dbReference type="GO" id="GO:0009381">
    <property type="term" value="F:excinuclease ABC activity"/>
    <property type="evidence" value="ECO:0007669"/>
    <property type="project" value="UniProtKB-UniRule"/>
</dbReference>
<dbReference type="SUPFAM" id="SSF46600">
    <property type="entry name" value="C-terminal UvrC-binding domain of UvrB"/>
    <property type="match status" value="1"/>
</dbReference>
<dbReference type="GO" id="GO:0006289">
    <property type="term" value="P:nucleotide-excision repair"/>
    <property type="evidence" value="ECO:0007669"/>
    <property type="project" value="UniProtKB-UniRule"/>
</dbReference>
<evidence type="ECO:0000256" key="5">
    <source>
        <dbReference type="ARBA" id="ARBA00023204"/>
    </source>
</evidence>
<dbReference type="Pfam" id="PF08459">
    <property type="entry name" value="UvrC_RNaseH_dom"/>
    <property type="match status" value="1"/>
</dbReference>
<feature type="domain" description="GIY-YIG" evidence="10">
    <location>
        <begin position="18"/>
        <end position="97"/>
    </location>
</feature>
<feature type="coiled-coil region" evidence="8">
    <location>
        <begin position="195"/>
        <end position="233"/>
    </location>
</feature>
<organism evidence="12 13">
    <name type="scientific">Guopingia tenuis</name>
    <dbReference type="NCBI Taxonomy" id="2763656"/>
    <lineage>
        <taxon>Bacteria</taxon>
        <taxon>Bacillati</taxon>
        <taxon>Bacillota</taxon>
        <taxon>Clostridia</taxon>
        <taxon>Christensenellales</taxon>
        <taxon>Christensenellaceae</taxon>
        <taxon>Guopingia</taxon>
    </lineage>
</organism>
<keyword evidence="13" id="KW-1185">Reference proteome</keyword>
<gene>
    <name evidence="7 12" type="primary">uvrC</name>
    <name evidence="12" type="ORF">H8693_08710</name>
</gene>
<comment type="subunit">
    <text evidence="7">Interacts with UvrB in an incision complex.</text>
</comment>
<dbReference type="EMBL" id="JACRSS010000004">
    <property type="protein sequence ID" value="MBC8539014.1"/>
    <property type="molecule type" value="Genomic_DNA"/>
</dbReference>
<dbReference type="GO" id="GO:0009380">
    <property type="term" value="C:excinuclease repair complex"/>
    <property type="evidence" value="ECO:0007669"/>
    <property type="project" value="InterPro"/>
</dbReference>
<keyword evidence="5 7" id="KW-0234">DNA repair</keyword>
<proteinExistence type="inferred from homology"/>
<dbReference type="InterPro" id="IPR000305">
    <property type="entry name" value="GIY-YIG_endonuc"/>
</dbReference>
<dbReference type="PANTHER" id="PTHR30562">
    <property type="entry name" value="UVRC/OXIDOREDUCTASE"/>
    <property type="match status" value="1"/>
</dbReference>
<evidence type="ECO:0000259" key="10">
    <source>
        <dbReference type="PROSITE" id="PS50164"/>
    </source>
</evidence>
<feature type="domain" description="UVR" evidence="9">
    <location>
        <begin position="210"/>
        <end position="245"/>
    </location>
</feature>
<dbReference type="PROSITE" id="PS50165">
    <property type="entry name" value="UVRC"/>
    <property type="match status" value="1"/>
</dbReference>
<keyword evidence="2 7" id="KW-0227">DNA damage</keyword>
<dbReference type="GO" id="GO:0005737">
    <property type="term" value="C:cytoplasm"/>
    <property type="evidence" value="ECO:0007669"/>
    <property type="project" value="UniProtKB-SubCell"/>
</dbReference>
<dbReference type="PROSITE" id="PS50164">
    <property type="entry name" value="GIY_YIG"/>
    <property type="match status" value="1"/>
</dbReference>
<dbReference type="InterPro" id="IPR001162">
    <property type="entry name" value="UvrC_RNase_H_dom"/>
</dbReference>
<dbReference type="SMART" id="SM00465">
    <property type="entry name" value="GIYc"/>
    <property type="match status" value="1"/>
</dbReference>
<evidence type="ECO:0000259" key="9">
    <source>
        <dbReference type="PROSITE" id="PS50151"/>
    </source>
</evidence>
<accession>A0A926HWH0</accession>
<dbReference type="InterPro" id="IPR038476">
    <property type="entry name" value="UvrC_RNase_H_dom_sf"/>
</dbReference>